<evidence type="ECO:0000313" key="2">
    <source>
        <dbReference type="Proteomes" id="UP001377168"/>
    </source>
</evidence>
<proteinExistence type="predicted"/>
<evidence type="ECO:0000313" key="1">
    <source>
        <dbReference type="EMBL" id="MEJ8640043.1"/>
    </source>
</evidence>
<organism evidence="1 2">
    <name type="scientific">Streptomyces achmelvichensis</name>
    <dbReference type="NCBI Taxonomy" id="3134111"/>
    <lineage>
        <taxon>Bacteria</taxon>
        <taxon>Bacillati</taxon>
        <taxon>Actinomycetota</taxon>
        <taxon>Actinomycetes</taxon>
        <taxon>Kitasatosporales</taxon>
        <taxon>Streptomycetaceae</taxon>
        <taxon>Streptomyces</taxon>
    </lineage>
</organism>
<sequence>MAHDSTANDSAPNPQLKITDRDIELLLKRGVEEMASDPAAAGVYWRIQHREVVAHHRRDRADRCVAAGLLAGLAVFAVLAAVFRL</sequence>
<comment type="caution">
    <text evidence="1">The sequence shown here is derived from an EMBL/GenBank/DDBJ whole genome shotgun (WGS) entry which is preliminary data.</text>
</comment>
<dbReference type="Proteomes" id="UP001377168">
    <property type="component" value="Unassembled WGS sequence"/>
</dbReference>
<reference evidence="1" key="1">
    <citation type="submission" date="2024-03" db="EMBL/GenBank/DDBJ databases">
        <title>Novel Streptomyces species of biotechnological and ecological value are a feature of Machair soil.</title>
        <authorList>
            <person name="Prole J.R."/>
            <person name="Goodfellow M."/>
            <person name="Allenby N."/>
            <person name="Ward A.C."/>
        </authorList>
    </citation>
    <scope>NUCLEOTIDE SEQUENCE</scope>
    <source>
        <strain evidence="1">MS2.AVA.5</strain>
    </source>
</reference>
<dbReference type="EMBL" id="JBBKAJ010000038">
    <property type="protein sequence ID" value="MEJ8640043.1"/>
    <property type="molecule type" value="Genomic_DNA"/>
</dbReference>
<protein>
    <submittedName>
        <fullName evidence="1">Uncharacterized protein</fullName>
    </submittedName>
</protein>
<name>A0ACC6Q8E7_9ACTN</name>
<keyword evidence="2" id="KW-1185">Reference proteome</keyword>
<gene>
    <name evidence="1" type="ORF">WKI67_42890</name>
</gene>
<accession>A0ACC6Q8E7</accession>